<dbReference type="EMBL" id="JASSZA010000010">
    <property type="protein sequence ID" value="KAK2099766.1"/>
    <property type="molecule type" value="Genomic_DNA"/>
</dbReference>
<gene>
    <name evidence="1" type="ORF">P7K49_021114</name>
</gene>
<sequence>MLPTCKDMPATSSSSPRGTCHFLLSPYHSPTSPAGKRPGLTSPWETVPLPITARKKIALGSTQLPVGVAGNSTISPDGHFQMHLEIL</sequence>
<organism evidence="1 2">
    <name type="scientific">Saguinus oedipus</name>
    <name type="common">Cotton-top tamarin</name>
    <name type="synonym">Oedipomidas oedipus</name>
    <dbReference type="NCBI Taxonomy" id="9490"/>
    <lineage>
        <taxon>Eukaryota</taxon>
        <taxon>Metazoa</taxon>
        <taxon>Chordata</taxon>
        <taxon>Craniata</taxon>
        <taxon>Vertebrata</taxon>
        <taxon>Euteleostomi</taxon>
        <taxon>Mammalia</taxon>
        <taxon>Eutheria</taxon>
        <taxon>Euarchontoglires</taxon>
        <taxon>Primates</taxon>
        <taxon>Haplorrhini</taxon>
        <taxon>Platyrrhini</taxon>
        <taxon>Cebidae</taxon>
        <taxon>Callitrichinae</taxon>
        <taxon>Saguinus</taxon>
    </lineage>
</organism>
<name>A0ABQ9URR7_SAGOE</name>
<protein>
    <submittedName>
        <fullName evidence="1">Uncharacterized protein</fullName>
    </submittedName>
</protein>
<reference evidence="1 2" key="1">
    <citation type="submission" date="2023-05" db="EMBL/GenBank/DDBJ databases">
        <title>B98-5 Cell Line De Novo Hybrid Assembly: An Optical Mapping Approach.</title>
        <authorList>
            <person name="Kananen K."/>
            <person name="Auerbach J.A."/>
            <person name="Kautto E."/>
            <person name="Blachly J.S."/>
        </authorList>
    </citation>
    <scope>NUCLEOTIDE SEQUENCE [LARGE SCALE GENOMIC DNA]</scope>
    <source>
        <strain evidence="1">B95-8</strain>
        <tissue evidence="1">Cell line</tissue>
    </source>
</reference>
<feature type="non-terminal residue" evidence="1">
    <location>
        <position position="87"/>
    </location>
</feature>
<comment type="caution">
    <text evidence="1">The sequence shown here is derived from an EMBL/GenBank/DDBJ whole genome shotgun (WGS) entry which is preliminary data.</text>
</comment>
<evidence type="ECO:0000313" key="1">
    <source>
        <dbReference type="EMBL" id="KAK2099766.1"/>
    </source>
</evidence>
<accession>A0ABQ9URR7</accession>
<dbReference type="Proteomes" id="UP001266305">
    <property type="component" value="Unassembled WGS sequence"/>
</dbReference>
<evidence type="ECO:0000313" key="2">
    <source>
        <dbReference type="Proteomes" id="UP001266305"/>
    </source>
</evidence>
<keyword evidence="2" id="KW-1185">Reference proteome</keyword>
<proteinExistence type="predicted"/>